<organism evidence="3 4">
    <name type="scientific">Aedes albopictus</name>
    <name type="common">Asian tiger mosquito</name>
    <name type="synonym">Stegomyia albopicta</name>
    <dbReference type="NCBI Taxonomy" id="7160"/>
    <lineage>
        <taxon>Eukaryota</taxon>
        <taxon>Metazoa</taxon>
        <taxon>Ecdysozoa</taxon>
        <taxon>Arthropoda</taxon>
        <taxon>Hexapoda</taxon>
        <taxon>Insecta</taxon>
        <taxon>Pterygota</taxon>
        <taxon>Neoptera</taxon>
        <taxon>Endopterygota</taxon>
        <taxon>Diptera</taxon>
        <taxon>Nematocera</taxon>
        <taxon>Culicoidea</taxon>
        <taxon>Culicidae</taxon>
        <taxon>Culicinae</taxon>
        <taxon>Aedini</taxon>
        <taxon>Aedes</taxon>
        <taxon>Stegomyia</taxon>
    </lineage>
</organism>
<dbReference type="Gene3D" id="4.10.60.10">
    <property type="entry name" value="Zinc finger, CCHC-type"/>
    <property type="match status" value="2"/>
</dbReference>
<dbReference type="EnsemblMetazoa" id="AALFPA23_016471.R24020">
    <property type="protein sequence ID" value="AALFPA23_016471.P24020"/>
    <property type="gene ID" value="AALFPA23_016471"/>
</dbReference>
<dbReference type="PANTHER" id="PTHR37984">
    <property type="entry name" value="PROTEIN CBG26694"/>
    <property type="match status" value="1"/>
</dbReference>
<feature type="region of interest" description="Disordered" evidence="1">
    <location>
        <begin position="795"/>
        <end position="821"/>
    </location>
</feature>
<reference evidence="4" key="1">
    <citation type="journal article" date="2015" name="Proc. Natl. Acad. Sci. U.S.A.">
        <title>Genome sequence of the Asian Tiger mosquito, Aedes albopictus, reveals insights into its biology, genetics, and evolution.</title>
        <authorList>
            <person name="Chen X.G."/>
            <person name="Jiang X."/>
            <person name="Gu J."/>
            <person name="Xu M."/>
            <person name="Wu Y."/>
            <person name="Deng Y."/>
            <person name="Zhang C."/>
            <person name="Bonizzoni M."/>
            <person name="Dermauw W."/>
            <person name="Vontas J."/>
            <person name="Armbruster P."/>
            <person name="Huang X."/>
            <person name="Yang Y."/>
            <person name="Zhang H."/>
            <person name="He W."/>
            <person name="Peng H."/>
            <person name="Liu Y."/>
            <person name="Wu K."/>
            <person name="Chen J."/>
            <person name="Lirakis M."/>
            <person name="Topalis P."/>
            <person name="Van Leeuwen T."/>
            <person name="Hall A.B."/>
            <person name="Jiang X."/>
            <person name="Thorpe C."/>
            <person name="Mueller R.L."/>
            <person name="Sun C."/>
            <person name="Waterhouse R.M."/>
            <person name="Yan G."/>
            <person name="Tu Z.J."/>
            <person name="Fang X."/>
            <person name="James A.A."/>
        </authorList>
    </citation>
    <scope>NUCLEOTIDE SEQUENCE [LARGE SCALE GENOMIC DNA]</scope>
    <source>
        <strain evidence="4">Foshan</strain>
    </source>
</reference>
<name>A0ABM1Z9Y4_AEDAL</name>
<reference evidence="3" key="2">
    <citation type="submission" date="2025-05" db="UniProtKB">
        <authorList>
            <consortium name="EnsemblMetazoa"/>
        </authorList>
    </citation>
    <scope>IDENTIFICATION</scope>
    <source>
        <strain evidence="3">Foshan</strain>
    </source>
</reference>
<dbReference type="InterPro" id="IPR036875">
    <property type="entry name" value="Znf_CCHC_sf"/>
</dbReference>
<dbReference type="InterPro" id="IPR001878">
    <property type="entry name" value="Znf_CCHC"/>
</dbReference>
<dbReference type="Gene3D" id="2.40.70.10">
    <property type="entry name" value="Acid Proteases"/>
    <property type="match status" value="2"/>
</dbReference>
<sequence length="978" mass="112741">MNVKPPEFNVGDSWPLYQERLERFFVACDLNDEDDDERRAAFLLTSVSLEVYQIIKNLCFPDKPECKSFSQLCEVMRQRFTPTVVVFRERSRFFEARQGDNESVVEWATRLKKLAIDCDFGATLNEFIKNMFVVGLRRGPIFERVCEEDATAAYDDLVKIAMKKESTLQRREVYDVHRIQHEVDKNKTIPTKCSACGKGNHNFRKCQYRSYICKICDEKGHLARVCPNEESDSSSERSFSGPEVNNLRLSKMNVLPPVRLEIDVNGKMIDFEMDTGSPVNAISKRMFKKLFPYAKLITNVREEFVCYNGSGFRAIGKFNARMRFKKHDSKEEIFVFDGDRHPLLGRQTMFSWGLKIDFGASSVAVGHSKPLRKNSKREVISTAEPRSLKKASTGNENWSIPLSSVERRGSSKRNCEECHRTFKPNRRRGMLLKFDVLKTDRSRRQRRVNSDGTGAFVVGDTVYARDYRDPKKPAWVRATVVRKLGAALYECDAVGSKRIKRRSHQLLEYPYDNFEDEHNLGNDSSDNESVVEWATRLKKLAIDCDFGATLNEFIKNMFVVGLRRGPIFERVCEEDATAAYDDLVKIAMKKESTLQRREVYDVHRIQHEVDKNKTIPTKCSACGKGNHNFRKCQYRSYICKICDEKGHLARVCPNEESDSSSERSFSGPEVNNLRLSKMNVLPPVRLEIDVNGKMIDFEMDTGSPVNAISKRMFKKLFPYAKLITNVREEFVCYNGSGFRAIGKFNARMRFKKHDSKEEIFVFDGDRHPLLGRQTMFSWGLKIDFGASSVAVGHSKPLRKNSKREVISTAEPRSLKKASTGNENWSIPLSSVERRGSSKRNCEECHRTFKPNRRRGMLLKFDVLKTDRSRRQRRVNSDGTGAFVVGDTVYARDYRDPKKPAWVRATVVRKLGAALYECDAVGSKRIKRRSHQLLEYPYDNFEDEHNLGNDSSDNKFYGEDFVDEVEGFELRQFDHHRSD</sequence>
<proteinExistence type="predicted"/>
<dbReference type="Proteomes" id="UP000069940">
    <property type="component" value="Unassembled WGS sequence"/>
</dbReference>
<dbReference type="SMART" id="SM00343">
    <property type="entry name" value="ZnF_C2HC"/>
    <property type="match status" value="4"/>
</dbReference>
<feature type="domain" description="CCHC-type" evidence="2">
    <location>
        <begin position="212"/>
        <end position="228"/>
    </location>
</feature>
<evidence type="ECO:0000256" key="1">
    <source>
        <dbReference type="SAM" id="MobiDB-lite"/>
    </source>
</evidence>
<evidence type="ECO:0000313" key="3">
    <source>
        <dbReference type="EnsemblMetazoa" id="AALFPA23_016471.P24020"/>
    </source>
</evidence>
<evidence type="ECO:0000313" key="4">
    <source>
        <dbReference type="Proteomes" id="UP000069940"/>
    </source>
</evidence>
<accession>A0ABM1Z9Y4</accession>
<dbReference type="SUPFAM" id="SSF50630">
    <property type="entry name" value="Acid proteases"/>
    <property type="match status" value="2"/>
</dbReference>
<feature type="domain" description="CCHC-type" evidence="2">
    <location>
        <begin position="638"/>
        <end position="654"/>
    </location>
</feature>
<dbReference type="PANTHER" id="PTHR37984:SF9">
    <property type="entry name" value="INTEGRASE CATALYTIC DOMAIN-CONTAINING PROTEIN"/>
    <property type="match status" value="1"/>
</dbReference>
<feature type="domain" description="CCHC-type" evidence="2">
    <location>
        <begin position="618"/>
        <end position="634"/>
    </location>
</feature>
<dbReference type="InterPro" id="IPR005162">
    <property type="entry name" value="Retrotrans_gag_dom"/>
</dbReference>
<dbReference type="InterPro" id="IPR021109">
    <property type="entry name" value="Peptidase_aspartic_dom_sf"/>
</dbReference>
<dbReference type="RefSeq" id="XP_062701886.1">
    <property type="nucleotide sequence ID" value="XM_062845902.1"/>
</dbReference>
<dbReference type="InterPro" id="IPR050951">
    <property type="entry name" value="Retrovirus_Pol_polyprotein"/>
</dbReference>
<dbReference type="SUPFAM" id="SSF57756">
    <property type="entry name" value="Retrovirus zinc finger-like domains"/>
    <property type="match status" value="2"/>
</dbReference>
<protein>
    <recommendedName>
        <fullName evidence="2">CCHC-type domain-containing protein</fullName>
    </recommendedName>
</protein>
<feature type="region of interest" description="Disordered" evidence="1">
    <location>
        <begin position="369"/>
        <end position="395"/>
    </location>
</feature>
<keyword evidence="4" id="KW-1185">Reference proteome</keyword>
<evidence type="ECO:0000259" key="2">
    <source>
        <dbReference type="SMART" id="SM00343"/>
    </source>
</evidence>
<feature type="domain" description="CCHC-type" evidence="2">
    <location>
        <begin position="192"/>
        <end position="208"/>
    </location>
</feature>
<dbReference type="Pfam" id="PF03732">
    <property type="entry name" value="Retrotrans_gag"/>
    <property type="match status" value="1"/>
</dbReference>
<dbReference type="GeneID" id="134285327"/>